<dbReference type="GO" id="GO:0016491">
    <property type="term" value="F:oxidoreductase activity"/>
    <property type="evidence" value="ECO:0007669"/>
    <property type="project" value="InterPro"/>
</dbReference>
<evidence type="ECO:0000313" key="7">
    <source>
        <dbReference type="Ensembl" id="ENSCSAVP00000007028.1"/>
    </source>
</evidence>
<evidence type="ECO:0000256" key="3">
    <source>
        <dbReference type="ARBA" id="ARBA00022989"/>
    </source>
</evidence>
<evidence type="ECO:0000313" key="8">
    <source>
        <dbReference type="Proteomes" id="UP000007875"/>
    </source>
</evidence>
<dbReference type="InterPro" id="IPR006694">
    <property type="entry name" value="Fatty_acid_hydroxylase"/>
</dbReference>
<dbReference type="STRING" id="51511.ENSCSAVP00000007028"/>
<keyword evidence="2 5" id="KW-0812">Transmembrane</keyword>
<accession>H2YNX0</accession>
<feature type="transmembrane region" description="Helical" evidence="5">
    <location>
        <begin position="12"/>
        <end position="37"/>
    </location>
</feature>
<dbReference type="GO" id="GO:0016020">
    <property type="term" value="C:membrane"/>
    <property type="evidence" value="ECO:0007669"/>
    <property type="project" value="UniProtKB-SubCell"/>
</dbReference>
<dbReference type="PANTHER" id="PTHR11863">
    <property type="entry name" value="STEROL DESATURASE"/>
    <property type="match status" value="1"/>
</dbReference>
<name>H2YNX0_CIOSA</name>
<feature type="transmembrane region" description="Helical" evidence="5">
    <location>
        <begin position="145"/>
        <end position="164"/>
    </location>
</feature>
<keyword evidence="8" id="KW-1185">Reference proteome</keyword>
<sequence length="258" mass="30214">LWTTTYFELMNFFVIYIGTMLSLGLPFWILNAFFVYADLTGKPSFVRKFKIQPDKNVPLDWNMLKKCVRVVNRNQLISTVMILLLYPATTWSGMTYLVEDLPTFSKFLQHMTLFVVLQEIGFYYLHRLMHQPVFYKNIHKVHHEWTAPISLAVVYVHPIEHIVINMVPILWSPIIIGAHISTTWAWYVMATYVSTVHHSGYHFPFMPSPHSFHSASTVDSFTQCFGVLGILDWIHDTSKDFRKTKINGYDEMFFSFTP</sequence>
<protein>
    <recommendedName>
        <fullName evidence="6">Fatty acid hydroxylase domain-containing protein</fullName>
    </recommendedName>
</protein>
<dbReference type="GO" id="GO:0008610">
    <property type="term" value="P:lipid biosynthetic process"/>
    <property type="evidence" value="ECO:0007669"/>
    <property type="project" value="InterPro"/>
</dbReference>
<evidence type="ECO:0000259" key="6">
    <source>
        <dbReference type="Pfam" id="PF04116"/>
    </source>
</evidence>
<reference evidence="8" key="1">
    <citation type="submission" date="2003-08" db="EMBL/GenBank/DDBJ databases">
        <authorList>
            <person name="Birren B."/>
            <person name="Nusbaum C."/>
            <person name="Abebe A."/>
            <person name="Abouelleil A."/>
            <person name="Adekoya E."/>
            <person name="Ait-zahra M."/>
            <person name="Allen N."/>
            <person name="Allen T."/>
            <person name="An P."/>
            <person name="Anderson M."/>
            <person name="Anderson S."/>
            <person name="Arachchi H."/>
            <person name="Armbruster J."/>
            <person name="Bachantsang P."/>
            <person name="Baldwin J."/>
            <person name="Barry A."/>
            <person name="Bayul T."/>
            <person name="Blitshsteyn B."/>
            <person name="Bloom T."/>
            <person name="Blye J."/>
            <person name="Boguslavskiy L."/>
            <person name="Borowsky M."/>
            <person name="Boukhgalter B."/>
            <person name="Brunache A."/>
            <person name="Butler J."/>
            <person name="Calixte N."/>
            <person name="Calvo S."/>
            <person name="Camarata J."/>
            <person name="Campo K."/>
            <person name="Chang J."/>
            <person name="Cheshatsang Y."/>
            <person name="Citroen M."/>
            <person name="Collymore A."/>
            <person name="Considine T."/>
            <person name="Cook A."/>
            <person name="Cooke P."/>
            <person name="Corum B."/>
            <person name="Cuomo C."/>
            <person name="David R."/>
            <person name="Dawoe T."/>
            <person name="Degray S."/>
            <person name="Dodge S."/>
            <person name="Dooley K."/>
            <person name="Dorje P."/>
            <person name="Dorjee K."/>
            <person name="Dorris L."/>
            <person name="Duffey N."/>
            <person name="Dupes A."/>
            <person name="Elkins T."/>
            <person name="Engels R."/>
            <person name="Erickson J."/>
            <person name="Farina A."/>
            <person name="Faro S."/>
            <person name="Ferreira P."/>
            <person name="Fischer H."/>
            <person name="Fitzgerald M."/>
            <person name="Foley K."/>
            <person name="Gage D."/>
            <person name="Galagan J."/>
            <person name="Gearin G."/>
            <person name="Gnerre S."/>
            <person name="Gnirke A."/>
            <person name="Goyette A."/>
            <person name="Graham J."/>
            <person name="Grandbois E."/>
            <person name="Gyaltsen K."/>
            <person name="Hafez N."/>
            <person name="Hagopian D."/>
            <person name="Hagos B."/>
            <person name="Hall J."/>
            <person name="Hatcher B."/>
            <person name="Heller A."/>
            <person name="Higgins H."/>
            <person name="Honan T."/>
            <person name="Horn A."/>
            <person name="Houde N."/>
            <person name="Hughes L."/>
            <person name="Hulme W."/>
            <person name="Husby E."/>
            <person name="Iliev I."/>
            <person name="Jaffe D."/>
            <person name="Jones C."/>
            <person name="Kamal M."/>
            <person name="Kamat A."/>
            <person name="Kamvysselis M."/>
            <person name="Karlsson E."/>
            <person name="Kells C."/>
            <person name="Kieu A."/>
            <person name="Kisner P."/>
            <person name="Kodira C."/>
            <person name="Kulbokas E."/>
            <person name="Labutti K."/>
            <person name="Lama D."/>
            <person name="Landers T."/>
            <person name="Leger J."/>
            <person name="Levine S."/>
            <person name="Lewis D."/>
            <person name="Lewis T."/>
            <person name="Lindblad-toh K."/>
            <person name="Liu X."/>
            <person name="Lokyitsang T."/>
            <person name="Lokyitsang Y."/>
            <person name="Lucien O."/>
            <person name="Lui A."/>
            <person name="Ma L.J."/>
            <person name="Mabbitt R."/>
            <person name="Macdonald J."/>
            <person name="Maclean C."/>
            <person name="Major J."/>
            <person name="Manning J."/>
            <person name="Marabella R."/>
            <person name="Maru K."/>
            <person name="Matthews C."/>
            <person name="Mauceli E."/>
            <person name="Mccarthy M."/>
            <person name="Mcdonough S."/>
            <person name="Mcghee T."/>
            <person name="Meldrim J."/>
            <person name="Meneus L."/>
            <person name="Mesirov J."/>
            <person name="Mihalev A."/>
            <person name="Mihova T."/>
            <person name="Mikkelsen T."/>
            <person name="Mlenga V."/>
            <person name="Moru K."/>
            <person name="Mozes J."/>
            <person name="Mulrain L."/>
            <person name="Munson G."/>
            <person name="Naylor J."/>
            <person name="Newes C."/>
            <person name="Nguyen C."/>
            <person name="Nguyen N."/>
            <person name="Nguyen T."/>
            <person name="Nicol R."/>
            <person name="Nielsen C."/>
            <person name="Nizzari M."/>
            <person name="Norbu C."/>
            <person name="Norbu N."/>
            <person name="O'donnell P."/>
            <person name="Okoawo O."/>
            <person name="O'leary S."/>
            <person name="Omotosho B."/>
            <person name="O'neill K."/>
            <person name="Osman S."/>
            <person name="Parker S."/>
            <person name="Perrin D."/>
            <person name="Phunkhang P."/>
            <person name="Piqani B."/>
            <person name="Purcell S."/>
            <person name="Rachupka T."/>
            <person name="Ramasamy U."/>
            <person name="Rameau R."/>
            <person name="Ray V."/>
            <person name="Raymond C."/>
            <person name="Retta R."/>
            <person name="Richardson S."/>
            <person name="Rise C."/>
            <person name="Rodriguez J."/>
            <person name="Rogers J."/>
            <person name="Rogov P."/>
            <person name="Rutman M."/>
            <person name="Schupbach R."/>
            <person name="Seaman C."/>
            <person name="Settipalli S."/>
            <person name="Sharpe T."/>
            <person name="Sheridan J."/>
            <person name="Sherpa N."/>
            <person name="Shi J."/>
            <person name="Smirnov S."/>
            <person name="Smith C."/>
            <person name="Sougnez C."/>
            <person name="Spencer B."/>
            <person name="Stalker J."/>
            <person name="Stange-thomann N."/>
            <person name="Stavropoulos S."/>
            <person name="Stetson K."/>
            <person name="Stone C."/>
            <person name="Stone S."/>
            <person name="Stubbs M."/>
            <person name="Talamas J."/>
            <person name="Tchuinga P."/>
            <person name="Tenzing P."/>
            <person name="Tesfaye S."/>
            <person name="Theodore J."/>
            <person name="Thoulutsang Y."/>
            <person name="Topham K."/>
            <person name="Towey S."/>
            <person name="Tsamla T."/>
            <person name="Tsomo N."/>
            <person name="Vallee D."/>
            <person name="Vassiliev H."/>
            <person name="Venkataraman V."/>
            <person name="Vinson J."/>
            <person name="Vo A."/>
            <person name="Wade C."/>
            <person name="Wang S."/>
            <person name="Wangchuk T."/>
            <person name="Wangdi T."/>
            <person name="Whittaker C."/>
            <person name="Wilkinson J."/>
            <person name="Wu Y."/>
            <person name="Wyman D."/>
            <person name="Yadav S."/>
            <person name="Yang S."/>
            <person name="Yang X."/>
            <person name="Yeager S."/>
            <person name="Yee E."/>
            <person name="Young G."/>
            <person name="Zainoun J."/>
            <person name="Zembeck L."/>
            <person name="Zimmer A."/>
            <person name="Zody M."/>
            <person name="Lander E."/>
        </authorList>
    </citation>
    <scope>NUCLEOTIDE SEQUENCE [LARGE SCALE GENOMIC DNA]</scope>
</reference>
<evidence type="ECO:0000256" key="5">
    <source>
        <dbReference type="SAM" id="Phobius"/>
    </source>
</evidence>
<organism evidence="7 8">
    <name type="scientific">Ciona savignyi</name>
    <name type="common">Pacific transparent sea squirt</name>
    <dbReference type="NCBI Taxonomy" id="51511"/>
    <lineage>
        <taxon>Eukaryota</taxon>
        <taxon>Metazoa</taxon>
        <taxon>Chordata</taxon>
        <taxon>Tunicata</taxon>
        <taxon>Ascidiacea</taxon>
        <taxon>Phlebobranchia</taxon>
        <taxon>Cionidae</taxon>
        <taxon>Ciona</taxon>
    </lineage>
</organism>
<keyword evidence="3 5" id="KW-1133">Transmembrane helix</keyword>
<dbReference type="OMA" id="WCAFTGN"/>
<proteinExistence type="predicted"/>
<dbReference type="Proteomes" id="UP000007875">
    <property type="component" value="Unassembled WGS sequence"/>
</dbReference>
<reference evidence="7" key="2">
    <citation type="submission" date="2025-08" db="UniProtKB">
        <authorList>
            <consortium name="Ensembl"/>
        </authorList>
    </citation>
    <scope>IDENTIFICATION</scope>
</reference>
<reference evidence="7" key="3">
    <citation type="submission" date="2025-09" db="UniProtKB">
        <authorList>
            <consortium name="Ensembl"/>
        </authorList>
    </citation>
    <scope>IDENTIFICATION</scope>
</reference>
<feature type="transmembrane region" description="Helical" evidence="5">
    <location>
        <begin position="76"/>
        <end position="95"/>
    </location>
</feature>
<dbReference type="Pfam" id="PF04116">
    <property type="entry name" value="FA_hydroxylase"/>
    <property type="match status" value="1"/>
</dbReference>
<evidence type="ECO:0000256" key="4">
    <source>
        <dbReference type="ARBA" id="ARBA00023136"/>
    </source>
</evidence>
<keyword evidence="4 5" id="KW-0472">Membrane</keyword>
<feature type="transmembrane region" description="Helical" evidence="5">
    <location>
        <begin position="107"/>
        <end position="125"/>
    </location>
</feature>
<dbReference type="AlphaFoldDB" id="H2YNX0"/>
<dbReference type="GeneTree" id="ENSGT00940000157328"/>
<dbReference type="InterPro" id="IPR050307">
    <property type="entry name" value="Sterol_Desaturase_Related"/>
</dbReference>
<dbReference type="GO" id="GO:0005506">
    <property type="term" value="F:iron ion binding"/>
    <property type="evidence" value="ECO:0007669"/>
    <property type="project" value="InterPro"/>
</dbReference>
<comment type="subcellular location">
    <subcellularLocation>
        <location evidence="1">Membrane</location>
    </subcellularLocation>
</comment>
<evidence type="ECO:0000256" key="1">
    <source>
        <dbReference type="ARBA" id="ARBA00004370"/>
    </source>
</evidence>
<dbReference type="HOGENOM" id="CLU_047036_1_1_1"/>
<feature type="domain" description="Fatty acid hydroxylase" evidence="6">
    <location>
        <begin position="112"/>
        <end position="237"/>
    </location>
</feature>
<feature type="transmembrane region" description="Helical" evidence="5">
    <location>
        <begin position="170"/>
        <end position="189"/>
    </location>
</feature>
<dbReference type="Ensembl" id="ENSCSAVT00000007118.1">
    <property type="protein sequence ID" value="ENSCSAVP00000007028.1"/>
    <property type="gene ID" value="ENSCSAVG00000004200.1"/>
</dbReference>
<dbReference type="InParanoid" id="H2YNX0"/>
<evidence type="ECO:0000256" key="2">
    <source>
        <dbReference type="ARBA" id="ARBA00022692"/>
    </source>
</evidence>
<dbReference type="eggNOG" id="KOG0873">
    <property type="taxonomic scope" value="Eukaryota"/>
</dbReference>